<sequence length="127" mass="15238">MIYRICKEENYVRMNQLANRLNVRPSSSTKLVQKLSSIDLVNYKKYGLISLTKKGEEIGKFLYHRHNVIEKFLRLIGVKHNLLKDTELMEHYIKPRVLKNIEHLNYFFEDNSEVLEKYYDSLESIKK</sequence>
<dbReference type="AlphaFoldDB" id="A0A9W5Y778"/>
<evidence type="ECO:0000259" key="12">
    <source>
        <dbReference type="PROSITE" id="PS50944"/>
    </source>
</evidence>
<evidence type="ECO:0000256" key="4">
    <source>
        <dbReference type="ARBA" id="ARBA00022490"/>
    </source>
</evidence>
<comment type="subunit">
    <text evidence="3">Homodimer.</text>
</comment>
<evidence type="ECO:0000256" key="8">
    <source>
        <dbReference type="ARBA" id="ARBA00023159"/>
    </source>
</evidence>
<dbReference type="Pfam" id="PF01325">
    <property type="entry name" value="Fe_dep_repress"/>
    <property type="match status" value="1"/>
</dbReference>
<dbReference type="GO" id="GO:0003677">
    <property type="term" value="F:DNA binding"/>
    <property type="evidence" value="ECO:0007669"/>
    <property type="project" value="UniProtKB-KW"/>
</dbReference>
<keyword evidence="9" id="KW-0804">Transcription</keyword>
<dbReference type="Proteomes" id="UP001144256">
    <property type="component" value="Unassembled WGS sequence"/>
</dbReference>
<gene>
    <name evidence="13" type="ORF">SH1V18_03120</name>
</gene>
<comment type="caution">
    <text evidence="13">The sequence shown here is derived from an EMBL/GenBank/DDBJ whole genome shotgun (WGS) entry which is preliminary data.</text>
</comment>
<dbReference type="Pfam" id="PF02742">
    <property type="entry name" value="Fe_dep_repr_C"/>
    <property type="match status" value="1"/>
</dbReference>
<dbReference type="Gene3D" id="1.10.10.10">
    <property type="entry name" value="Winged helix-like DNA-binding domain superfamily/Winged helix DNA-binding domain"/>
    <property type="match status" value="1"/>
</dbReference>
<feature type="domain" description="HTH dtxR-type" evidence="12">
    <location>
        <begin position="1"/>
        <end position="52"/>
    </location>
</feature>
<evidence type="ECO:0000256" key="1">
    <source>
        <dbReference type="ARBA" id="ARBA00004496"/>
    </source>
</evidence>
<dbReference type="InterPro" id="IPR036388">
    <property type="entry name" value="WH-like_DNA-bd_sf"/>
</dbReference>
<dbReference type="GO" id="GO:0046914">
    <property type="term" value="F:transition metal ion binding"/>
    <property type="evidence" value="ECO:0007669"/>
    <property type="project" value="InterPro"/>
</dbReference>
<dbReference type="GO" id="GO:0003700">
    <property type="term" value="F:DNA-binding transcription factor activity"/>
    <property type="evidence" value="ECO:0007669"/>
    <property type="project" value="InterPro"/>
</dbReference>
<keyword evidence="8" id="KW-0010">Activator</keyword>
<dbReference type="InterPro" id="IPR022687">
    <property type="entry name" value="HTH_DTXR"/>
</dbReference>
<keyword evidence="7" id="KW-0238">DNA-binding</keyword>
<dbReference type="InterPro" id="IPR001367">
    <property type="entry name" value="Fe_dep_repressor"/>
</dbReference>
<comment type="similarity">
    <text evidence="2">Belongs to the DtxR/MntR family.</text>
</comment>
<keyword evidence="5" id="KW-0678">Repressor</keyword>
<evidence type="ECO:0000256" key="11">
    <source>
        <dbReference type="ARBA" id="ARBA00032593"/>
    </source>
</evidence>
<dbReference type="GO" id="GO:0046983">
    <property type="term" value="F:protein dimerization activity"/>
    <property type="evidence" value="ECO:0007669"/>
    <property type="project" value="InterPro"/>
</dbReference>
<evidence type="ECO:0000256" key="5">
    <source>
        <dbReference type="ARBA" id="ARBA00022491"/>
    </source>
</evidence>
<dbReference type="InterPro" id="IPR036390">
    <property type="entry name" value="WH_DNA-bd_sf"/>
</dbReference>
<accession>A0A9W5Y778</accession>
<dbReference type="SMART" id="SM00529">
    <property type="entry name" value="HTH_DTXR"/>
    <property type="match status" value="1"/>
</dbReference>
<evidence type="ECO:0000256" key="2">
    <source>
        <dbReference type="ARBA" id="ARBA00007871"/>
    </source>
</evidence>
<organism evidence="13 14">
    <name type="scientific">Vallitalea longa</name>
    <dbReference type="NCBI Taxonomy" id="2936439"/>
    <lineage>
        <taxon>Bacteria</taxon>
        <taxon>Bacillati</taxon>
        <taxon>Bacillota</taxon>
        <taxon>Clostridia</taxon>
        <taxon>Lachnospirales</taxon>
        <taxon>Vallitaleaceae</taxon>
        <taxon>Vallitalea</taxon>
    </lineage>
</organism>
<dbReference type="InterPro" id="IPR050536">
    <property type="entry name" value="DtxR_MntR_Metal-Reg"/>
</dbReference>
<comment type="subcellular location">
    <subcellularLocation>
        <location evidence="1">Cytoplasm</location>
    </subcellularLocation>
</comment>
<reference evidence="13" key="1">
    <citation type="submission" date="2022-06" db="EMBL/GenBank/DDBJ databases">
        <title>Vallitalea longa sp. nov., an anaerobic bacterium isolated from marine sediment.</title>
        <authorList>
            <person name="Hirano S."/>
            <person name="Terahara T."/>
            <person name="Mori K."/>
            <person name="Hamada M."/>
            <person name="Matsumoto R."/>
            <person name="Kobayashi T."/>
        </authorList>
    </citation>
    <scope>NUCLEOTIDE SEQUENCE</scope>
    <source>
        <strain evidence="13">SH18-1</strain>
    </source>
</reference>
<evidence type="ECO:0000256" key="7">
    <source>
        <dbReference type="ARBA" id="ARBA00023125"/>
    </source>
</evidence>
<keyword evidence="14" id="KW-1185">Reference proteome</keyword>
<name>A0A9W5Y778_9FIRM</name>
<keyword evidence="4" id="KW-0963">Cytoplasm</keyword>
<evidence type="ECO:0000313" key="14">
    <source>
        <dbReference type="Proteomes" id="UP001144256"/>
    </source>
</evidence>
<evidence type="ECO:0000256" key="6">
    <source>
        <dbReference type="ARBA" id="ARBA00023015"/>
    </source>
</evidence>
<dbReference type="SUPFAM" id="SSF46785">
    <property type="entry name" value="Winged helix' DNA-binding domain"/>
    <property type="match status" value="1"/>
</dbReference>
<dbReference type="PROSITE" id="PS50944">
    <property type="entry name" value="HTH_DTXR"/>
    <property type="match status" value="1"/>
</dbReference>
<dbReference type="GO" id="GO:0005737">
    <property type="term" value="C:cytoplasm"/>
    <property type="evidence" value="ECO:0007669"/>
    <property type="project" value="UniProtKB-SubCell"/>
</dbReference>
<evidence type="ECO:0000256" key="10">
    <source>
        <dbReference type="ARBA" id="ARBA00023211"/>
    </source>
</evidence>
<dbReference type="Gene3D" id="1.10.60.10">
    <property type="entry name" value="Iron dependent repressor, metal binding and dimerisation domain"/>
    <property type="match status" value="1"/>
</dbReference>
<dbReference type="InterPro" id="IPR036421">
    <property type="entry name" value="Fe_dep_repressor_sf"/>
</dbReference>
<dbReference type="SUPFAM" id="SSF47979">
    <property type="entry name" value="Iron-dependent repressor protein, dimerization domain"/>
    <property type="match status" value="1"/>
</dbReference>
<keyword evidence="10" id="KW-0464">Manganese</keyword>
<keyword evidence="6" id="KW-0805">Transcription regulation</keyword>
<proteinExistence type="inferred from homology"/>
<dbReference type="InterPro" id="IPR022689">
    <property type="entry name" value="Iron_dep_repressor"/>
</dbReference>
<dbReference type="EMBL" id="BRLB01000001">
    <property type="protein sequence ID" value="GKX27832.1"/>
    <property type="molecule type" value="Genomic_DNA"/>
</dbReference>
<dbReference type="PANTHER" id="PTHR33238:SF11">
    <property type="entry name" value="TRANSCRIPTIONAL REGULATOR MNTR"/>
    <property type="match status" value="1"/>
</dbReference>
<evidence type="ECO:0000256" key="9">
    <source>
        <dbReference type="ARBA" id="ARBA00023163"/>
    </source>
</evidence>
<evidence type="ECO:0000256" key="3">
    <source>
        <dbReference type="ARBA" id="ARBA00011738"/>
    </source>
</evidence>
<dbReference type="PANTHER" id="PTHR33238">
    <property type="entry name" value="IRON (METAL) DEPENDENT REPRESSOR, DTXR FAMILY"/>
    <property type="match status" value="1"/>
</dbReference>
<protein>
    <recommendedName>
        <fullName evidence="11">Manganese transport regulator</fullName>
    </recommendedName>
</protein>
<evidence type="ECO:0000313" key="13">
    <source>
        <dbReference type="EMBL" id="GKX27832.1"/>
    </source>
</evidence>